<name>A0ABD0KES4_9CAEN</name>
<keyword evidence="2" id="KW-1185">Reference proteome</keyword>
<reference evidence="1 2" key="1">
    <citation type="journal article" date="2023" name="Sci. Data">
        <title>Genome assembly of the Korean intertidal mud-creeper Batillaria attramentaria.</title>
        <authorList>
            <person name="Patra A.K."/>
            <person name="Ho P.T."/>
            <person name="Jun S."/>
            <person name="Lee S.J."/>
            <person name="Kim Y."/>
            <person name="Won Y.J."/>
        </authorList>
    </citation>
    <scope>NUCLEOTIDE SEQUENCE [LARGE SCALE GENOMIC DNA]</scope>
    <source>
        <strain evidence="1">Wonlab-2016</strain>
    </source>
</reference>
<evidence type="ECO:0000313" key="1">
    <source>
        <dbReference type="EMBL" id="KAK7485477.1"/>
    </source>
</evidence>
<proteinExistence type="predicted"/>
<dbReference type="EMBL" id="JACVVK020000194">
    <property type="protein sequence ID" value="KAK7485477.1"/>
    <property type="molecule type" value="Genomic_DNA"/>
</dbReference>
<sequence length="52" mass="6104">GHKHGEKYVYDEHDPVRPAVPTIRDQPRFHFSSFRNPLSLPTASLRYYHSPV</sequence>
<dbReference type="Proteomes" id="UP001519460">
    <property type="component" value="Unassembled WGS sequence"/>
</dbReference>
<evidence type="ECO:0000313" key="2">
    <source>
        <dbReference type="Proteomes" id="UP001519460"/>
    </source>
</evidence>
<accession>A0ABD0KES4</accession>
<organism evidence="1 2">
    <name type="scientific">Batillaria attramentaria</name>
    <dbReference type="NCBI Taxonomy" id="370345"/>
    <lineage>
        <taxon>Eukaryota</taxon>
        <taxon>Metazoa</taxon>
        <taxon>Spiralia</taxon>
        <taxon>Lophotrochozoa</taxon>
        <taxon>Mollusca</taxon>
        <taxon>Gastropoda</taxon>
        <taxon>Caenogastropoda</taxon>
        <taxon>Sorbeoconcha</taxon>
        <taxon>Cerithioidea</taxon>
        <taxon>Batillariidae</taxon>
        <taxon>Batillaria</taxon>
    </lineage>
</organism>
<protein>
    <submittedName>
        <fullName evidence="1">Uncharacterized protein</fullName>
    </submittedName>
</protein>
<comment type="caution">
    <text evidence="1">The sequence shown here is derived from an EMBL/GenBank/DDBJ whole genome shotgun (WGS) entry which is preliminary data.</text>
</comment>
<feature type="non-terminal residue" evidence="1">
    <location>
        <position position="1"/>
    </location>
</feature>
<dbReference type="AlphaFoldDB" id="A0ABD0KES4"/>
<gene>
    <name evidence="1" type="ORF">BaRGS_00023287</name>
</gene>